<feature type="compositionally biased region" description="Gly residues" evidence="1">
    <location>
        <begin position="250"/>
        <end position="261"/>
    </location>
</feature>
<dbReference type="AlphaFoldDB" id="A0A843TVN4"/>
<evidence type="ECO:0000313" key="4">
    <source>
        <dbReference type="Proteomes" id="UP000652761"/>
    </source>
</evidence>
<dbReference type="EMBL" id="NMUH01000196">
    <property type="protein sequence ID" value="MQL74196.1"/>
    <property type="molecule type" value="Genomic_DNA"/>
</dbReference>
<feature type="region of interest" description="Disordered" evidence="1">
    <location>
        <begin position="233"/>
        <end position="263"/>
    </location>
</feature>
<dbReference type="InterPro" id="IPR014476">
    <property type="entry name" value="AHL15-29"/>
</dbReference>
<dbReference type="CDD" id="cd11378">
    <property type="entry name" value="DUF296"/>
    <property type="match status" value="1"/>
</dbReference>
<reference evidence="3" key="1">
    <citation type="submission" date="2017-07" db="EMBL/GenBank/DDBJ databases">
        <title>Taro Niue Genome Assembly and Annotation.</title>
        <authorList>
            <person name="Atibalentja N."/>
            <person name="Keating K."/>
            <person name="Fields C.J."/>
        </authorList>
    </citation>
    <scope>NUCLEOTIDE SEQUENCE</scope>
    <source>
        <strain evidence="3">Niue_2</strain>
        <tissue evidence="3">Leaf</tissue>
    </source>
</reference>
<evidence type="ECO:0000256" key="1">
    <source>
        <dbReference type="SAM" id="MobiDB-lite"/>
    </source>
</evidence>
<dbReference type="Pfam" id="PF03479">
    <property type="entry name" value="PCC"/>
    <property type="match status" value="1"/>
</dbReference>
<feature type="region of interest" description="Disordered" evidence="1">
    <location>
        <begin position="34"/>
        <end position="102"/>
    </location>
</feature>
<dbReference type="Gene3D" id="3.30.1330.80">
    <property type="entry name" value="Hypothetical protein, similar to alpha- acetolactate decarboxylase, domain 2"/>
    <property type="match status" value="1"/>
</dbReference>
<keyword evidence="4" id="KW-1185">Reference proteome</keyword>
<dbReference type="SMR" id="A0A843TVN4"/>
<organism evidence="3 4">
    <name type="scientific">Colocasia esculenta</name>
    <name type="common">Wild taro</name>
    <name type="synonym">Arum esculentum</name>
    <dbReference type="NCBI Taxonomy" id="4460"/>
    <lineage>
        <taxon>Eukaryota</taxon>
        <taxon>Viridiplantae</taxon>
        <taxon>Streptophyta</taxon>
        <taxon>Embryophyta</taxon>
        <taxon>Tracheophyta</taxon>
        <taxon>Spermatophyta</taxon>
        <taxon>Magnoliopsida</taxon>
        <taxon>Liliopsida</taxon>
        <taxon>Araceae</taxon>
        <taxon>Aroideae</taxon>
        <taxon>Colocasieae</taxon>
        <taxon>Colocasia</taxon>
    </lineage>
</organism>
<dbReference type="Proteomes" id="UP000652761">
    <property type="component" value="Unassembled WGS sequence"/>
</dbReference>
<dbReference type="PROSITE" id="PS51742">
    <property type="entry name" value="PPC"/>
    <property type="match status" value="1"/>
</dbReference>
<dbReference type="InterPro" id="IPR005175">
    <property type="entry name" value="PPC_dom"/>
</dbReference>
<name>A0A843TVN4_COLES</name>
<dbReference type="GO" id="GO:0003700">
    <property type="term" value="F:DNA-binding transcription factor activity"/>
    <property type="evidence" value="ECO:0007669"/>
    <property type="project" value="TreeGrafter"/>
</dbReference>
<dbReference type="GO" id="GO:0003680">
    <property type="term" value="F:minor groove of adenine-thymine-rich DNA binding"/>
    <property type="evidence" value="ECO:0007669"/>
    <property type="project" value="InterPro"/>
</dbReference>
<proteinExistence type="predicted"/>
<dbReference type="SUPFAM" id="SSF117856">
    <property type="entry name" value="AF0104/ALDC/Ptd012-like"/>
    <property type="match status" value="1"/>
</dbReference>
<dbReference type="PANTHER" id="PTHR31100:SF62">
    <property type="entry name" value="AT-HOOK MOTIF NUCLEAR-LOCALIZED PROTEIN 23"/>
    <property type="match status" value="1"/>
</dbReference>
<protein>
    <recommendedName>
        <fullName evidence="2">PPC domain-containing protein</fullName>
    </recommendedName>
</protein>
<accession>A0A843TVN4</accession>
<evidence type="ECO:0000259" key="2">
    <source>
        <dbReference type="PROSITE" id="PS51742"/>
    </source>
</evidence>
<comment type="caution">
    <text evidence="3">The sequence shown here is derived from an EMBL/GenBank/DDBJ whole genome shotgun (WGS) entry which is preliminary data.</text>
</comment>
<feature type="domain" description="PPC" evidence="2">
    <location>
        <begin position="106"/>
        <end position="243"/>
    </location>
</feature>
<feature type="compositionally biased region" description="Gly residues" evidence="1">
    <location>
        <begin position="48"/>
        <end position="57"/>
    </location>
</feature>
<dbReference type="PANTHER" id="PTHR31100">
    <property type="entry name" value="AT-HOOK MOTIF NUCLEAR-LOCALIZED PROTEIN 15"/>
    <property type="match status" value="1"/>
</dbReference>
<dbReference type="GO" id="GO:0005634">
    <property type="term" value="C:nucleus"/>
    <property type="evidence" value="ECO:0007669"/>
    <property type="project" value="TreeGrafter"/>
</dbReference>
<feature type="compositionally biased region" description="Low complexity" evidence="1">
    <location>
        <begin position="72"/>
        <end position="83"/>
    </location>
</feature>
<sequence length="303" mass="30782">MAGLDLGTASRYLQQLQHPGLHLQRRLIPDCNDDSGSNPCYPITSAGSSGGGSSDGGNGDEEPAGHGLELLAPGAGPSGGAVARRPRGRPPGSKNKPKPPVIITRESPYTLLAHLLEIGAGVDVFDCMVAYTRRRQRGVYILGGSGAVSSVSLRQPGGPVATLHGCLEIISLSGSFLPPPAPPSATNLTVLLMGNQGQVVGGCVVGVLVAASPIVITASSFTNVTYEQLPLKEEDGEEELEIRPPAAQGSAGGGDGIGGGMVSPFPVDPPSGLSFFNFPFSIANQLPADGHGWPGAGGGRPPF</sequence>
<evidence type="ECO:0000313" key="3">
    <source>
        <dbReference type="EMBL" id="MQL74196.1"/>
    </source>
</evidence>
<gene>
    <name evidence="3" type="ORF">Taro_006557</name>
</gene>